<reference evidence="2" key="1">
    <citation type="journal article" date="2015" name="Nature">
        <title>Complex archaea that bridge the gap between prokaryotes and eukaryotes.</title>
        <authorList>
            <person name="Spang A."/>
            <person name="Saw J.H."/>
            <person name="Jorgensen S.L."/>
            <person name="Zaremba-Niedzwiedzka K."/>
            <person name="Martijn J."/>
            <person name="Lind A.E."/>
            <person name="van Eijk R."/>
            <person name="Schleper C."/>
            <person name="Guy L."/>
            <person name="Ettema T.J."/>
        </authorList>
    </citation>
    <scope>NUCLEOTIDE SEQUENCE</scope>
</reference>
<dbReference type="SUPFAM" id="SSF51556">
    <property type="entry name" value="Metallo-dependent hydrolases"/>
    <property type="match status" value="1"/>
</dbReference>
<dbReference type="InterPro" id="IPR008257">
    <property type="entry name" value="Pept_M19"/>
</dbReference>
<proteinExistence type="predicted"/>
<sequence>MFDNVIKLSDRAIGNTTRSRAVLHSRLALAAVFASSVLLAACGPADTPATTTPEPAAAAPVTSESAAESEAGLIERARGIHERVIVMDTHVDINTANFAPDTNYIQDLDTQVNLPKMQAGGMDVAWFVVYTGQGPLTDEGFAAAEANAMDKFSAIQRLVTEIAPDQIELAYTSDDVRRIVDSGKKVAMIGVENAYPMGMDISNVRRYYELGARYASLSHNGHSQFADSNTGERDDVWLHNGLSDLGRQAIAEMNKWGIIIDVSHPSYESNKETIELSRAPVMASHSSARALDPSVSRNLYDDELLAIRDNGGVVQAVAFRSYVDSEKQRAYAEALRNLRADVADDLGFTLLESADVRALEPAALNTYQQQLADINALVAPRIAAEVDAVAPPVDVSDFVDHIDYMVDLIGADHVGISGDFDGGGGVTGWGDASETFNVTLEMVRRGYSEEDIAKIWGGNVLRVLDDVQRIAGEIQSAEGV</sequence>
<evidence type="ECO:0000313" key="2">
    <source>
        <dbReference type="EMBL" id="KKO12863.1"/>
    </source>
</evidence>
<name>A0A0F9WJW6_9ZZZZ</name>
<dbReference type="GO" id="GO:0070573">
    <property type="term" value="F:metallodipeptidase activity"/>
    <property type="evidence" value="ECO:0007669"/>
    <property type="project" value="InterPro"/>
</dbReference>
<dbReference type="GO" id="GO:0006508">
    <property type="term" value="P:proteolysis"/>
    <property type="evidence" value="ECO:0007669"/>
    <property type="project" value="InterPro"/>
</dbReference>
<evidence type="ECO:0000256" key="1">
    <source>
        <dbReference type="SAM" id="MobiDB-lite"/>
    </source>
</evidence>
<evidence type="ECO:0008006" key="3">
    <source>
        <dbReference type="Google" id="ProtNLM"/>
    </source>
</evidence>
<dbReference type="Pfam" id="PF01244">
    <property type="entry name" value="Peptidase_M19"/>
    <property type="match status" value="1"/>
</dbReference>
<dbReference type="InterPro" id="IPR032466">
    <property type="entry name" value="Metal_Hydrolase"/>
</dbReference>
<gene>
    <name evidence="2" type="ORF">LCGC14_0008800</name>
</gene>
<dbReference type="PROSITE" id="PS51365">
    <property type="entry name" value="RENAL_DIPEPTIDASE_2"/>
    <property type="match status" value="1"/>
</dbReference>
<dbReference type="EMBL" id="LAZR01000001">
    <property type="protein sequence ID" value="KKO12863.1"/>
    <property type="molecule type" value="Genomic_DNA"/>
</dbReference>
<organism evidence="2">
    <name type="scientific">marine sediment metagenome</name>
    <dbReference type="NCBI Taxonomy" id="412755"/>
    <lineage>
        <taxon>unclassified sequences</taxon>
        <taxon>metagenomes</taxon>
        <taxon>ecological metagenomes</taxon>
    </lineage>
</organism>
<feature type="region of interest" description="Disordered" evidence="1">
    <location>
        <begin position="47"/>
        <end position="70"/>
    </location>
</feature>
<dbReference type="PANTHER" id="PTHR10443">
    <property type="entry name" value="MICROSOMAL DIPEPTIDASE"/>
    <property type="match status" value="1"/>
</dbReference>
<dbReference type="AlphaFoldDB" id="A0A0F9WJW6"/>
<comment type="caution">
    <text evidence="2">The sequence shown here is derived from an EMBL/GenBank/DDBJ whole genome shotgun (WGS) entry which is preliminary data.</text>
</comment>
<dbReference type="Gene3D" id="3.20.20.140">
    <property type="entry name" value="Metal-dependent hydrolases"/>
    <property type="match status" value="1"/>
</dbReference>
<protein>
    <recommendedName>
        <fullName evidence="3">Peptidase M19</fullName>
    </recommendedName>
</protein>
<accession>A0A0F9WJW6</accession>
<dbReference type="Gene3D" id="1.10.287.650">
    <property type="entry name" value="L27 domain"/>
    <property type="match status" value="1"/>
</dbReference>
<dbReference type="PANTHER" id="PTHR10443:SF12">
    <property type="entry name" value="DIPEPTIDASE"/>
    <property type="match status" value="1"/>
</dbReference>